<feature type="domain" description="Cell wall-active antibiotics response LiaF-like C-terminal" evidence="2">
    <location>
        <begin position="129"/>
        <end position="242"/>
    </location>
</feature>
<feature type="transmembrane region" description="Helical" evidence="1">
    <location>
        <begin position="27"/>
        <end position="43"/>
    </location>
</feature>
<keyword evidence="1" id="KW-0812">Transmembrane</keyword>
<gene>
    <name evidence="4" type="primary">liaF</name>
    <name evidence="4" type="ORF">ACFQ4R_09150</name>
</gene>
<evidence type="ECO:0000256" key="1">
    <source>
        <dbReference type="SAM" id="Phobius"/>
    </source>
</evidence>
<dbReference type="Proteomes" id="UP001597191">
    <property type="component" value="Unassembled WGS sequence"/>
</dbReference>
<evidence type="ECO:0000259" key="3">
    <source>
        <dbReference type="Pfam" id="PF24661"/>
    </source>
</evidence>
<evidence type="ECO:0000259" key="2">
    <source>
        <dbReference type="Pfam" id="PF09922"/>
    </source>
</evidence>
<dbReference type="Pfam" id="PF09922">
    <property type="entry name" value="LiaF-like_C"/>
    <property type="match status" value="1"/>
</dbReference>
<accession>A0ABW4BNC9</accession>
<feature type="domain" description="DUF7649" evidence="3">
    <location>
        <begin position="6"/>
        <end position="88"/>
    </location>
</feature>
<reference evidence="5" key="1">
    <citation type="journal article" date="2019" name="Int. J. Syst. Evol. Microbiol.">
        <title>The Global Catalogue of Microorganisms (GCM) 10K type strain sequencing project: providing services to taxonomists for standard genome sequencing and annotation.</title>
        <authorList>
            <consortium name="The Broad Institute Genomics Platform"/>
            <consortium name="The Broad Institute Genome Sequencing Center for Infectious Disease"/>
            <person name="Wu L."/>
            <person name="Ma J."/>
        </authorList>
    </citation>
    <scope>NUCLEOTIDE SEQUENCE [LARGE SCALE GENOMIC DNA]</scope>
    <source>
        <strain evidence="5">CCM 8937</strain>
    </source>
</reference>
<feature type="transmembrane region" description="Helical" evidence="1">
    <location>
        <begin position="55"/>
        <end position="71"/>
    </location>
</feature>
<keyword evidence="5" id="KW-1185">Reference proteome</keyword>
<evidence type="ECO:0000313" key="4">
    <source>
        <dbReference type="EMBL" id="MFD1411750.1"/>
    </source>
</evidence>
<dbReference type="PIRSF" id="PIRSF031509">
    <property type="entry name" value="Cell_wall_LiaF/YvqF"/>
    <property type="match status" value="1"/>
</dbReference>
<dbReference type="InterPro" id="IPR047793">
    <property type="entry name" value="LiaF_C"/>
</dbReference>
<dbReference type="InterPro" id="IPR016975">
    <property type="entry name" value="Cell_wall_LiaF"/>
</dbReference>
<name>A0ABW4BNC9_9LACO</name>
<feature type="transmembrane region" description="Helical" evidence="1">
    <location>
        <begin position="77"/>
        <end position="102"/>
    </location>
</feature>
<protein>
    <submittedName>
        <fullName evidence="4">Cell wall-active antibiotics response protein LiaF</fullName>
    </submittedName>
</protein>
<dbReference type="InterPro" id="IPR024425">
    <property type="entry name" value="LiaF-like_C"/>
</dbReference>
<proteinExistence type="predicted"/>
<sequence>MRKFLPFFGIVLIGCLILLGWQVFSTPAALIFLILGILILLLQNRRRQQGKRVSNFIKLVAIIAIVISLASQGSFWLFLFVILLGLVLFAPTSLGQGGHFFWQKKKYLAPQVTTDAENNQHCQVEKNQWWGDQTIGNQVYQWQDINLKELGGDTIIDLGNTLLPVDRENVVILQKGFGDTRILVPFGTGVYLEHATFLGEVRISGQRHELKNQTFSLKSPEYLKSERRIRIVTSCLLGDLEVVYV</sequence>
<feature type="transmembrane region" description="Helical" evidence="1">
    <location>
        <begin position="5"/>
        <end position="21"/>
    </location>
</feature>
<keyword evidence="1" id="KW-1133">Transmembrane helix</keyword>
<dbReference type="EMBL" id="JBHTOH010000086">
    <property type="protein sequence ID" value="MFD1411750.1"/>
    <property type="molecule type" value="Genomic_DNA"/>
</dbReference>
<dbReference type="Pfam" id="PF24661">
    <property type="entry name" value="DUF7649"/>
    <property type="match status" value="1"/>
</dbReference>
<dbReference type="RefSeq" id="WP_125650086.1">
    <property type="nucleotide sequence ID" value="NZ_JBHTOH010000086.1"/>
</dbReference>
<dbReference type="PROSITE" id="PS51257">
    <property type="entry name" value="PROKAR_LIPOPROTEIN"/>
    <property type="match status" value="1"/>
</dbReference>
<dbReference type="NCBIfam" id="NF040535">
    <property type="entry name" value="LiaF_C_term"/>
    <property type="match status" value="1"/>
</dbReference>
<comment type="caution">
    <text evidence="4">The sequence shown here is derived from an EMBL/GenBank/DDBJ whole genome shotgun (WGS) entry which is preliminary data.</text>
</comment>
<organism evidence="4 5">
    <name type="scientific">Lapidilactobacillus gannanensis</name>
    <dbReference type="NCBI Taxonomy" id="2486002"/>
    <lineage>
        <taxon>Bacteria</taxon>
        <taxon>Bacillati</taxon>
        <taxon>Bacillota</taxon>
        <taxon>Bacilli</taxon>
        <taxon>Lactobacillales</taxon>
        <taxon>Lactobacillaceae</taxon>
        <taxon>Lapidilactobacillus</taxon>
    </lineage>
</organism>
<dbReference type="InterPro" id="IPR056066">
    <property type="entry name" value="DUF7649"/>
</dbReference>
<keyword evidence="1" id="KW-0472">Membrane</keyword>
<evidence type="ECO:0000313" key="5">
    <source>
        <dbReference type="Proteomes" id="UP001597191"/>
    </source>
</evidence>